<dbReference type="Proteomes" id="UP000588017">
    <property type="component" value="Unassembled WGS sequence"/>
</dbReference>
<dbReference type="Pfam" id="PF08484">
    <property type="entry name" value="Methyltransf_14"/>
    <property type="match status" value="1"/>
</dbReference>
<reference evidence="2 3" key="1">
    <citation type="submission" date="2020-08" db="EMBL/GenBank/DDBJ databases">
        <title>Genomic Encyclopedia of Type Strains, Phase IV (KMG-IV): sequencing the most valuable type-strain genomes for metagenomic binning, comparative biology and taxonomic classification.</title>
        <authorList>
            <person name="Goeker M."/>
        </authorList>
    </citation>
    <scope>NUCLEOTIDE SEQUENCE [LARGE SCALE GENOMIC DNA]</scope>
    <source>
        <strain evidence="2 3">DSM 101465</strain>
    </source>
</reference>
<dbReference type="SUPFAM" id="SSF53335">
    <property type="entry name" value="S-adenosyl-L-methionine-dependent methyltransferases"/>
    <property type="match status" value="1"/>
</dbReference>
<protein>
    <recommendedName>
        <fullName evidence="1">C-methyltransferase domain-containing protein</fullName>
    </recommendedName>
</protein>
<dbReference type="AlphaFoldDB" id="A0A841KDG6"/>
<proteinExistence type="predicted"/>
<name>A0A841KDG6_9HYPH</name>
<dbReference type="InterPro" id="IPR029063">
    <property type="entry name" value="SAM-dependent_MTases_sf"/>
</dbReference>
<dbReference type="RefSeq" id="WP_244650179.1">
    <property type="nucleotide sequence ID" value="NZ_BMHX01000005.1"/>
</dbReference>
<gene>
    <name evidence="2" type="ORF">HNQ73_002611</name>
</gene>
<dbReference type="Gene3D" id="3.40.50.150">
    <property type="entry name" value="Vaccinia Virus protein VP39"/>
    <property type="match status" value="1"/>
</dbReference>
<comment type="caution">
    <text evidence="2">The sequence shown here is derived from an EMBL/GenBank/DDBJ whole genome shotgun (WGS) entry which is preliminary data.</text>
</comment>
<feature type="domain" description="C-methyltransferase" evidence="1">
    <location>
        <begin position="255"/>
        <end position="347"/>
    </location>
</feature>
<evidence type="ECO:0000259" key="1">
    <source>
        <dbReference type="Pfam" id="PF08484"/>
    </source>
</evidence>
<evidence type="ECO:0000313" key="3">
    <source>
        <dbReference type="Proteomes" id="UP000588017"/>
    </source>
</evidence>
<dbReference type="Pfam" id="PF13489">
    <property type="entry name" value="Methyltransf_23"/>
    <property type="match status" value="1"/>
</dbReference>
<organism evidence="2 3">
    <name type="scientific">Chelatococcus composti</name>
    <dbReference type="NCBI Taxonomy" id="1743235"/>
    <lineage>
        <taxon>Bacteria</taxon>
        <taxon>Pseudomonadati</taxon>
        <taxon>Pseudomonadota</taxon>
        <taxon>Alphaproteobacteria</taxon>
        <taxon>Hyphomicrobiales</taxon>
        <taxon>Chelatococcaceae</taxon>
        <taxon>Chelatococcus</taxon>
    </lineage>
</organism>
<sequence>MNKRPDNRILCRFDDLPVFQNRMYDSREEARSCPKGNVVLVEDGETGLIYNSAFDPAKLNYDGNYQNEQGFSAQFRSHLEEVADIVERLLGRRQITEVGCGKGYFLEMLERRGFDIWGHDPAYEGTNPRIRKTYFDENQGLRSTGLILRHVLEHIARPFDFLSAIARANGGGGLIYIEVPCFEWICQHRSWFDIFYEHVNYFRISDFERMFGRIVESGHLFGGQYLYVVADLATLRTPRFEPAHAVSFPSDFLASLAATLRHDERTARPAAIWGGASKGVIFALHRERAGRPIETVIDINPAKQGRYLPGTGLRAQSPAEALSALPPGSTIYVMNPNYLAEIKDMSNHAYEYLKVEDDNL</sequence>
<keyword evidence="3" id="KW-1185">Reference proteome</keyword>
<dbReference type="InterPro" id="IPR013691">
    <property type="entry name" value="MeTrfase_14"/>
</dbReference>
<accession>A0A841KDG6</accession>
<dbReference type="Gene3D" id="3.40.50.720">
    <property type="entry name" value="NAD(P)-binding Rossmann-like Domain"/>
    <property type="match status" value="1"/>
</dbReference>
<dbReference type="EMBL" id="JACHEH010000005">
    <property type="protein sequence ID" value="MBB6168974.1"/>
    <property type="molecule type" value="Genomic_DNA"/>
</dbReference>
<evidence type="ECO:0000313" key="2">
    <source>
        <dbReference type="EMBL" id="MBB6168974.1"/>
    </source>
</evidence>